<keyword evidence="1" id="KW-0677">Repeat</keyword>
<dbReference type="InterPro" id="IPR002110">
    <property type="entry name" value="Ankyrin_rpt"/>
</dbReference>
<dbReference type="PANTHER" id="PTHR24161:SF17">
    <property type="entry name" value="PALMITOYLTRANSFERASE"/>
    <property type="match status" value="1"/>
</dbReference>
<proteinExistence type="predicted"/>
<evidence type="ECO:0000256" key="3">
    <source>
        <dbReference type="PROSITE-ProRule" id="PRU00023"/>
    </source>
</evidence>
<dbReference type="EMBL" id="LNRQ01000003">
    <property type="protein sequence ID" value="KZN02851.1"/>
    <property type="molecule type" value="Genomic_DNA"/>
</dbReference>
<dbReference type="Gramene" id="KZN02851">
    <property type="protein sequence ID" value="KZN02851"/>
    <property type="gene ID" value="DCAR_011607"/>
</dbReference>
<reference evidence="5" key="2">
    <citation type="submission" date="2022-03" db="EMBL/GenBank/DDBJ databases">
        <title>Draft title - Genomic analysis of global carrot germplasm unveils the trajectory of domestication and the origin of high carotenoid orange carrot.</title>
        <authorList>
            <person name="Iorizzo M."/>
            <person name="Ellison S."/>
            <person name="Senalik D."/>
            <person name="Macko-Podgorni A."/>
            <person name="Grzebelus D."/>
            <person name="Bostan H."/>
            <person name="Rolling W."/>
            <person name="Curaba J."/>
            <person name="Simon P."/>
        </authorList>
    </citation>
    <scope>NUCLEOTIDE SEQUENCE</scope>
    <source>
        <tissue evidence="5">Leaf</tissue>
    </source>
</reference>
<reference evidence="4" key="1">
    <citation type="journal article" date="2016" name="Nat. Genet.">
        <title>A high-quality carrot genome assembly provides new insights into carotenoid accumulation and asterid genome evolution.</title>
        <authorList>
            <person name="Iorizzo M."/>
            <person name="Ellison S."/>
            <person name="Senalik D."/>
            <person name="Zeng P."/>
            <person name="Satapoomin P."/>
            <person name="Huang J."/>
            <person name="Bowman M."/>
            <person name="Iovene M."/>
            <person name="Sanseverino W."/>
            <person name="Cavagnaro P."/>
            <person name="Yildiz M."/>
            <person name="Macko-Podgorni A."/>
            <person name="Moranska E."/>
            <person name="Grzebelus E."/>
            <person name="Grzebelus D."/>
            <person name="Ashrafi H."/>
            <person name="Zheng Z."/>
            <person name="Cheng S."/>
            <person name="Spooner D."/>
            <person name="Van Deynze A."/>
            <person name="Simon P."/>
        </authorList>
    </citation>
    <scope>NUCLEOTIDE SEQUENCE [LARGE SCALE GENOMIC DNA]</scope>
    <source>
        <tissue evidence="4">Leaf</tissue>
    </source>
</reference>
<name>A0A166BTJ4_DAUCS</name>
<keyword evidence="2 3" id="KW-0040">ANK repeat</keyword>
<dbReference type="EMBL" id="CP093345">
    <property type="protein sequence ID" value="WOG93829.1"/>
    <property type="molecule type" value="Genomic_DNA"/>
</dbReference>
<dbReference type="Pfam" id="PF00023">
    <property type="entry name" value="Ank"/>
    <property type="match status" value="1"/>
</dbReference>
<keyword evidence="6" id="KW-1185">Reference proteome</keyword>
<gene>
    <name evidence="4" type="ORF">DCAR_011607</name>
    <name evidence="5" type="ORF">DCAR_0313116</name>
</gene>
<protein>
    <submittedName>
        <fullName evidence="4">Uncharacterized protein</fullName>
    </submittedName>
</protein>
<dbReference type="Gene3D" id="1.25.40.20">
    <property type="entry name" value="Ankyrin repeat-containing domain"/>
    <property type="match status" value="1"/>
</dbReference>
<sequence>MDTPFTRICALQVKAAHFWWPLQSLCAAFGVDYYLCRNILFDTGHLSITNRAITIFHTIERWVDVNASDHTGQTALHWSAVQGAVQVAEILLQEGASVGAADMYGYQVTIWWAGLMRGVVYGPRLQSCNEMDELLEGAVEDSFVGSLGPERSLFANEPPLGYLD</sequence>
<dbReference type="SUPFAM" id="SSF48403">
    <property type="entry name" value="Ankyrin repeat"/>
    <property type="match status" value="1"/>
</dbReference>
<dbReference type="AlphaFoldDB" id="A0A166BTJ4"/>
<evidence type="ECO:0000256" key="1">
    <source>
        <dbReference type="ARBA" id="ARBA00022737"/>
    </source>
</evidence>
<evidence type="ECO:0000256" key="2">
    <source>
        <dbReference type="ARBA" id="ARBA00023043"/>
    </source>
</evidence>
<evidence type="ECO:0000313" key="4">
    <source>
        <dbReference type="EMBL" id="KZN02851.1"/>
    </source>
</evidence>
<accession>A0A166BTJ4</accession>
<evidence type="ECO:0000313" key="6">
    <source>
        <dbReference type="Proteomes" id="UP000077755"/>
    </source>
</evidence>
<dbReference type="InterPro" id="IPR036770">
    <property type="entry name" value="Ankyrin_rpt-contain_sf"/>
</dbReference>
<dbReference type="GO" id="GO:0016409">
    <property type="term" value="F:palmitoyltransferase activity"/>
    <property type="evidence" value="ECO:0007669"/>
    <property type="project" value="TreeGrafter"/>
</dbReference>
<dbReference type="GO" id="GO:0000139">
    <property type="term" value="C:Golgi membrane"/>
    <property type="evidence" value="ECO:0007669"/>
    <property type="project" value="TreeGrafter"/>
</dbReference>
<dbReference type="PROSITE" id="PS50088">
    <property type="entry name" value="ANK_REPEAT"/>
    <property type="match status" value="1"/>
</dbReference>
<evidence type="ECO:0000313" key="5">
    <source>
        <dbReference type="EMBL" id="WOG93829.1"/>
    </source>
</evidence>
<feature type="repeat" description="ANK" evidence="3">
    <location>
        <begin position="71"/>
        <end position="103"/>
    </location>
</feature>
<dbReference type="Proteomes" id="UP000077755">
    <property type="component" value="Chromosome 3"/>
</dbReference>
<dbReference type="PROSITE" id="PS50297">
    <property type="entry name" value="ANK_REP_REGION"/>
    <property type="match status" value="1"/>
</dbReference>
<dbReference type="PANTHER" id="PTHR24161">
    <property type="entry name" value="ANK_REP_REGION DOMAIN-CONTAINING PROTEIN-RELATED"/>
    <property type="match status" value="1"/>
</dbReference>
<organism evidence="4">
    <name type="scientific">Daucus carota subsp. sativus</name>
    <name type="common">Carrot</name>
    <dbReference type="NCBI Taxonomy" id="79200"/>
    <lineage>
        <taxon>Eukaryota</taxon>
        <taxon>Viridiplantae</taxon>
        <taxon>Streptophyta</taxon>
        <taxon>Embryophyta</taxon>
        <taxon>Tracheophyta</taxon>
        <taxon>Spermatophyta</taxon>
        <taxon>Magnoliopsida</taxon>
        <taxon>eudicotyledons</taxon>
        <taxon>Gunneridae</taxon>
        <taxon>Pentapetalae</taxon>
        <taxon>asterids</taxon>
        <taxon>campanulids</taxon>
        <taxon>Apiales</taxon>
        <taxon>Apiaceae</taxon>
        <taxon>Apioideae</taxon>
        <taxon>Scandiceae</taxon>
        <taxon>Daucinae</taxon>
        <taxon>Daucus</taxon>
        <taxon>Daucus sect. Daucus</taxon>
    </lineage>
</organism>